<evidence type="ECO:0000313" key="3">
    <source>
        <dbReference type="EMBL" id="OTF91552.1"/>
    </source>
</evidence>
<dbReference type="OMA" id="IFESTWE"/>
<dbReference type="EMBL" id="CM007905">
    <property type="protein sequence ID" value="OTF91552.1"/>
    <property type="molecule type" value="Genomic_DNA"/>
</dbReference>
<sequence length="330" mass="37907">MRNMSKARMNVEDDRLSMLPDDLIYRILSHISIKYAIQTAALSSRWRFLWTSMPYLTISTLDAPDLSEFVNHVLSRRNDQIEVYSVNLSFHQQFSKELLKTILDYAFSHNVQKLTVACFLNGHIVFPLDLFRSRSLKYLRLSGSPAGPGNGNCIIFESTWELPALTTLRLDYILVDDKLHGISLFSKCAALKNLTINFFAVLESCNFTVCHSGLSNLTLENGWFTLNFVNVVAPQLKNLTLRSCYIEHMITAPNLVSLLFQSAHLLQFSTELRSLEKVDLRVYFADLWSGSRIAGLLQQLHNVKFLTLNLELVEVHWNFEHGKRFIKIDK</sequence>
<name>A0A251RZ97_HELAN</name>
<dbReference type="InterPro" id="IPR036047">
    <property type="entry name" value="F-box-like_dom_sf"/>
</dbReference>
<dbReference type="Proteomes" id="UP000215914">
    <property type="component" value="Chromosome 16"/>
</dbReference>
<evidence type="ECO:0000313" key="2">
    <source>
        <dbReference type="EMBL" id="KAF5781726.1"/>
    </source>
</evidence>
<dbReference type="SMART" id="SM00256">
    <property type="entry name" value="FBOX"/>
    <property type="match status" value="1"/>
</dbReference>
<protein>
    <submittedName>
        <fullName evidence="2">F-box domain, leucine-rich repeat domain superfamily, F-box-like domain superfamily</fullName>
    </submittedName>
    <submittedName>
        <fullName evidence="3">Putative F-box domain, Leucine-rich repeat domain, L domain-like protein</fullName>
    </submittedName>
</protein>
<proteinExistence type="predicted"/>
<dbReference type="Pfam" id="PF00646">
    <property type="entry name" value="F-box"/>
    <property type="match status" value="1"/>
</dbReference>
<feature type="domain" description="F-box" evidence="1">
    <location>
        <begin position="19"/>
        <end position="59"/>
    </location>
</feature>
<dbReference type="EMBL" id="MNCJ02000326">
    <property type="protein sequence ID" value="KAF5781726.1"/>
    <property type="molecule type" value="Genomic_DNA"/>
</dbReference>
<reference evidence="2 4" key="1">
    <citation type="journal article" date="2017" name="Nature">
        <title>The sunflower genome provides insights into oil metabolism, flowering and Asterid evolution.</title>
        <authorList>
            <person name="Badouin H."/>
            <person name="Gouzy J."/>
            <person name="Grassa C.J."/>
            <person name="Murat F."/>
            <person name="Staton S.E."/>
            <person name="Cottret L."/>
            <person name="Lelandais-Briere C."/>
            <person name="Owens G.L."/>
            <person name="Carrere S."/>
            <person name="Mayjonade B."/>
            <person name="Legrand L."/>
            <person name="Gill N."/>
            <person name="Kane N.C."/>
            <person name="Bowers J.E."/>
            <person name="Hubner S."/>
            <person name="Bellec A."/>
            <person name="Berard A."/>
            <person name="Berges H."/>
            <person name="Blanchet N."/>
            <person name="Boniface M.C."/>
            <person name="Brunel D."/>
            <person name="Catrice O."/>
            <person name="Chaidir N."/>
            <person name="Claudel C."/>
            <person name="Donnadieu C."/>
            <person name="Faraut T."/>
            <person name="Fievet G."/>
            <person name="Helmstetter N."/>
            <person name="King M."/>
            <person name="Knapp S.J."/>
            <person name="Lai Z."/>
            <person name="Le Paslier M.C."/>
            <person name="Lippi Y."/>
            <person name="Lorenzon L."/>
            <person name="Mandel J.R."/>
            <person name="Marage G."/>
            <person name="Marchand G."/>
            <person name="Marquand E."/>
            <person name="Bret-Mestries E."/>
            <person name="Morien E."/>
            <person name="Nambeesan S."/>
            <person name="Nguyen T."/>
            <person name="Pegot-Espagnet P."/>
            <person name="Pouilly N."/>
            <person name="Raftis F."/>
            <person name="Sallet E."/>
            <person name="Schiex T."/>
            <person name="Thomas J."/>
            <person name="Vandecasteele C."/>
            <person name="Vares D."/>
            <person name="Vear F."/>
            <person name="Vautrin S."/>
            <person name="Crespi M."/>
            <person name="Mangin B."/>
            <person name="Burke J.M."/>
            <person name="Salse J."/>
            <person name="Munos S."/>
            <person name="Vincourt P."/>
            <person name="Rieseberg L.H."/>
            <person name="Langlade N.B."/>
        </authorList>
    </citation>
    <scope>NUCLEOTIDE SEQUENCE [LARGE SCALE GENOMIC DNA]</scope>
    <source>
        <strain evidence="4">cv. SF193</strain>
        <tissue evidence="2">Leaves</tissue>
    </source>
</reference>
<dbReference type="InterPro" id="IPR032675">
    <property type="entry name" value="LRR_dom_sf"/>
</dbReference>
<organism evidence="3 4">
    <name type="scientific">Helianthus annuus</name>
    <name type="common">Common sunflower</name>
    <dbReference type="NCBI Taxonomy" id="4232"/>
    <lineage>
        <taxon>Eukaryota</taxon>
        <taxon>Viridiplantae</taxon>
        <taxon>Streptophyta</taxon>
        <taxon>Embryophyta</taxon>
        <taxon>Tracheophyta</taxon>
        <taxon>Spermatophyta</taxon>
        <taxon>Magnoliopsida</taxon>
        <taxon>eudicotyledons</taxon>
        <taxon>Gunneridae</taxon>
        <taxon>Pentapetalae</taxon>
        <taxon>asterids</taxon>
        <taxon>campanulids</taxon>
        <taxon>Asterales</taxon>
        <taxon>Asteraceae</taxon>
        <taxon>Asteroideae</taxon>
        <taxon>Heliantheae alliance</taxon>
        <taxon>Heliantheae</taxon>
        <taxon>Helianthus</taxon>
    </lineage>
</organism>
<dbReference type="SUPFAM" id="SSF52047">
    <property type="entry name" value="RNI-like"/>
    <property type="match status" value="1"/>
</dbReference>
<accession>A0A251RZ97</accession>
<reference evidence="3" key="2">
    <citation type="submission" date="2017-02" db="EMBL/GenBank/DDBJ databases">
        <title>Sunflower complete genome.</title>
        <authorList>
            <person name="Langlade N."/>
            <person name="Munos S."/>
        </authorList>
    </citation>
    <scope>NUCLEOTIDE SEQUENCE [LARGE SCALE GENOMIC DNA]</scope>
    <source>
        <tissue evidence="3">Leaves</tissue>
    </source>
</reference>
<dbReference type="Gramene" id="mRNA:HanXRQr2_Chr11g0487171">
    <property type="protein sequence ID" value="CDS:HanXRQr2_Chr11g0487171.1"/>
    <property type="gene ID" value="HanXRQr2_Chr11g0487171"/>
</dbReference>
<keyword evidence="4" id="KW-1185">Reference proteome</keyword>
<dbReference type="PANTHER" id="PTHR34223:SF101">
    <property type="entry name" value="F-BOX DOMAIN-CONTAINING PROTEIN"/>
    <property type="match status" value="1"/>
</dbReference>
<dbReference type="InParanoid" id="A0A251RZ97"/>
<dbReference type="SUPFAM" id="SSF81383">
    <property type="entry name" value="F-box domain"/>
    <property type="match status" value="1"/>
</dbReference>
<evidence type="ECO:0000313" key="4">
    <source>
        <dbReference type="Proteomes" id="UP000215914"/>
    </source>
</evidence>
<dbReference type="InterPro" id="IPR053197">
    <property type="entry name" value="F-box_SCFL_complex_component"/>
</dbReference>
<dbReference type="InterPro" id="IPR001810">
    <property type="entry name" value="F-box_dom"/>
</dbReference>
<dbReference type="AlphaFoldDB" id="A0A251RZ97"/>
<gene>
    <name evidence="3" type="ORF">HannXRQ_Chr16g0511991</name>
    <name evidence="2" type="ORF">HanXRQr2_Chr11g0487171</name>
</gene>
<reference evidence="2" key="3">
    <citation type="submission" date="2020-06" db="EMBL/GenBank/DDBJ databases">
        <title>Helianthus annuus Genome sequencing and assembly Release 2.</title>
        <authorList>
            <person name="Gouzy J."/>
            <person name="Langlade N."/>
            <person name="Munos S."/>
        </authorList>
    </citation>
    <scope>NUCLEOTIDE SEQUENCE</scope>
    <source>
        <tissue evidence="2">Leaves</tissue>
    </source>
</reference>
<dbReference type="PANTHER" id="PTHR34223">
    <property type="entry name" value="OS11G0201299 PROTEIN"/>
    <property type="match status" value="1"/>
</dbReference>
<dbReference type="Gene3D" id="3.80.10.10">
    <property type="entry name" value="Ribonuclease Inhibitor"/>
    <property type="match status" value="1"/>
</dbReference>
<evidence type="ECO:0000259" key="1">
    <source>
        <dbReference type="SMART" id="SM00256"/>
    </source>
</evidence>